<evidence type="ECO:0000259" key="1">
    <source>
        <dbReference type="Pfam" id="PF00884"/>
    </source>
</evidence>
<dbReference type="RefSeq" id="WP_008528116.1">
    <property type="nucleotide sequence ID" value="NC_021921.1"/>
</dbReference>
<evidence type="ECO:0000313" key="4">
    <source>
        <dbReference type="Proteomes" id="UP000003861"/>
    </source>
</evidence>
<dbReference type="SUPFAM" id="SSF53649">
    <property type="entry name" value="Alkaline phosphatase-like"/>
    <property type="match status" value="1"/>
</dbReference>
<gene>
    <name evidence="3" type="ORF">HLRTI_003333</name>
    <name evidence="2" type="ORF">HTIA_0989</name>
</gene>
<dbReference type="Pfam" id="PF00884">
    <property type="entry name" value="Sulfatase"/>
    <property type="match status" value="1"/>
</dbReference>
<dbReference type="InterPro" id="IPR017850">
    <property type="entry name" value="Alkaline_phosphatase_core_sf"/>
</dbReference>
<organism evidence="3 4">
    <name type="scientific">Halorhabdus tiamatea SARL4B</name>
    <dbReference type="NCBI Taxonomy" id="1033806"/>
    <lineage>
        <taxon>Archaea</taxon>
        <taxon>Methanobacteriati</taxon>
        <taxon>Methanobacteriota</taxon>
        <taxon>Stenosarchaea group</taxon>
        <taxon>Halobacteria</taxon>
        <taxon>Halobacteriales</taxon>
        <taxon>Haloarculaceae</taxon>
        <taxon>Halorhabdus</taxon>
    </lineage>
</organism>
<proteinExistence type="predicted"/>
<dbReference type="CDD" id="cd16148">
    <property type="entry name" value="sulfatase_like"/>
    <property type="match status" value="1"/>
</dbReference>
<name>F7PPR2_9EURY</name>
<dbReference type="EC" id="3.1.6.1" evidence="3"/>
<evidence type="ECO:0000313" key="2">
    <source>
        <dbReference type="EMBL" id="CCQ33127.1"/>
    </source>
</evidence>
<evidence type="ECO:0000313" key="3">
    <source>
        <dbReference type="EMBL" id="ERJ04688.1"/>
    </source>
</evidence>
<dbReference type="GeneID" id="23800450"/>
<accession>F7PPR2</accession>
<dbReference type="PANTHER" id="PTHR43751">
    <property type="entry name" value="SULFATASE"/>
    <property type="match status" value="1"/>
</dbReference>
<dbReference type="STRING" id="1033806.HTIA_0989"/>
<sequence length="481" mass="54935">MNVVVLVMDTVRADAINTALSNATLSSWVESGTGFHRAYVSAPWTLPSHASLFTGTAPSKHGAHAGHKHLDDTLTTLPEILHHHDYETVAVSNNTWISEEFGFGRGFETFYKTWQYVQSDTDLGRIARQEEGRTKLTEATKALFDGNPITNLTNAIYGQFFRKTEDDGAARTNEWIEDWLTTRNDSRPFFLFVNYLEPHLEYRPPKAHAQEYLPEDVSYEAAMEVPQDAWGYIADTVEVTDDDFEILRALYRAEIAYLVEKIQEVVDLCKAEDEWEESLFIVTSDHGENIGDHGLMDHQYALYDTLLHVPLFVHGGPFEDDESHDIVQLLDLPPTILDVLDIDAPEAREQFQGISFHPDADETREYAIAEYMAPQPRMDALKRRVGDLPEHVRTYDRSLRAIRTDDHKFIRGSDGSTELYDVQTDPEEMNDLFETHEDVVADLDTRLDEWLESFEHADPDVEATMSKDTKARLEDLGYLQD</sequence>
<dbReference type="Gene3D" id="3.40.720.10">
    <property type="entry name" value="Alkaline Phosphatase, subunit A"/>
    <property type="match status" value="1"/>
</dbReference>
<dbReference type="PATRIC" id="fig|1033806.12.peg.981"/>
<dbReference type="Proteomes" id="UP000015381">
    <property type="component" value="Chromosome I"/>
</dbReference>
<dbReference type="InterPro" id="IPR052701">
    <property type="entry name" value="GAG_Ulvan_Degrading_Sulfatases"/>
</dbReference>
<dbReference type="EC" id="3.1.6.-" evidence="2"/>
<reference evidence="2 5" key="3">
    <citation type="journal article" date="2014" name="Environ. Microbiol.">
        <title>Halorhabdus tiamatea: proteogenomics and glycosidase activity measurements identify the first cultivated euryarchaeon from a deep-sea anoxic brine lake as potential polysaccharide degrader.</title>
        <authorList>
            <person name="Werner J."/>
            <person name="Ferrer M."/>
            <person name="Michel G."/>
            <person name="Mann A.J."/>
            <person name="Huang S."/>
            <person name="Juarez S."/>
            <person name="Ciordia S."/>
            <person name="Albar J.P."/>
            <person name="Alcaide M."/>
            <person name="La Cono V."/>
            <person name="Yakimov M.M."/>
            <person name="Antunes A."/>
            <person name="Taborda M."/>
            <person name="Da Costa M.S."/>
            <person name="Amann R.I."/>
            <person name="Gloeckner F.O."/>
            <person name="Golyshina O.V."/>
            <person name="Golyshin P.N."/>
            <person name="Teeling H."/>
        </authorList>
    </citation>
    <scope>NUCLEOTIDE SEQUENCE [LARGE SCALE GENOMIC DNA]</scope>
    <source>
        <strain evidence="5">SARL4B</strain>
        <strain evidence="2">Type strain: SARL4B</strain>
    </source>
</reference>
<dbReference type="HOGENOM" id="CLU_006332_14_1_2"/>
<dbReference type="Proteomes" id="UP000003861">
    <property type="component" value="Unassembled WGS sequence"/>
</dbReference>
<dbReference type="InterPro" id="IPR000917">
    <property type="entry name" value="Sulfatase_N"/>
</dbReference>
<dbReference type="PANTHER" id="PTHR43751:SF3">
    <property type="entry name" value="SULFATASE N-TERMINAL DOMAIN-CONTAINING PROTEIN"/>
    <property type="match status" value="1"/>
</dbReference>
<dbReference type="EMBL" id="HF571520">
    <property type="protein sequence ID" value="CCQ33127.1"/>
    <property type="molecule type" value="Genomic_DNA"/>
</dbReference>
<feature type="domain" description="Sulfatase N-terminal" evidence="1">
    <location>
        <begin position="2"/>
        <end position="342"/>
    </location>
</feature>
<dbReference type="GO" id="GO:0004065">
    <property type="term" value="F:arylsulfatase activity"/>
    <property type="evidence" value="ECO:0007669"/>
    <property type="project" value="UniProtKB-EC"/>
</dbReference>
<protein>
    <submittedName>
        <fullName evidence="2 3">Sulfatase</fullName>
        <ecNumber evidence="3">3.1.6.1</ecNumber>
        <ecNumber evidence="2">3.1.6.-</ecNumber>
    </submittedName>
</protein>
<keyword evidence="3" id="KW-0378">Hydrolase</keyword>
<reference evidence="3 4" key="2">
    <citation type="journal article" date="2013" name="PLoS ONE">
        <title>INDIGO - INtegrated Data Warehouse of MIcrobial GenOmes with Examples from the Red Sea Extremophiles.</title>
        <authorList>
            <person name="Alam I."/>
            <person name="Antunes A."/>
            <person name="Kamau A.A."/>
            <person name="Ba Alawi W."/>
            <person name="Kalkatawi M."/>
            <person name="Stingl U."/>
            <person name="Bajic V.B."/>
        </authorList>
    </citation>
    <scope>NUCLEOTIDE SEQUENCE [LARGE SCALE GENOMIC DNA]</scope>
    <source>
        <strain evidence="3 4">SARL4B</strain>
    </source>
</reference>
<evidence type="ECO:0000313" key="5">
    <source>
        <dbReference type="Proteomes" id="UP000015381"/>
    </source>
</evidence>
<dbReference type="KEGG" id="hti:HTIA_0989"/>
<dbReference type="eggNOG" id="arCOG02785">
    <property type="taxonomic scope" value="Archaea"/>
</dbReference>
<dbReference type="OrthoDB" id="102174at2157"/>
<reference evidence="3 4" key="1">
    <citation type="journal article" date="2011" name="J. Bacteriol.">
        <title>Genome sequence of Halorhabdus tiamatea, the first archaeon isolated from a deep-sea anoxic brine lake.</title>
        <authorList>
            <person name="Antunes A."/>
            <person name="Alam I."/>
            <person name="Bajic V.B."/>
            <person name="Stingl U."/>
        </authorList>
    </citation>
    <scope>NUCLEOTIDE SEQUENCE [LARGE SCALE GENOMIC DNA]</scope>
    <source>
        <strain evidence="3 4">SARL4B</strain>
    </source>
</reference>
<dbReference type="AlphaFoldDB" id="F7PPR2"/>
<dbReference type="EMBL" id="AFNT02000062">
    <property type="protein sequence ID" value="ERJ04688.1"/>
    <property type="molecule type" value="Genomic_DNA"/>
</dbReference>
<keyword evidence="5" id="KW-1185">Reference proteome</keyword>